<evidence type="ECO:0000256" key="3">
    <source>
        <dbReference type="ARBA" id="ARBA00023002"/>
    </source>
</evidence>
<dbReference type="Pfam" id="PF07731">
    <property type="entry name" value="Cu-oxidase_2"/>
    <property type="match status" value="1"/>
</dbReference>
<sequence length="370" mass="42639">MNIFIIFCILLFFIYEICSLPTTNRTIRQFYIAAEEELWDYAPMHWDNVRDLPLTKSPAALYTVYRKNRRIGSTYQKAFYRQYRDESFTNPIAHDTVLGNLGPIIRAEAGDQIHITFLNRARYPHSLHPHTSNGPSRLPGKFVQPGQTYRYVWDIPSDYTFPENQSSVVWAYSSKASPKGDVNAGLLGLVVIYQKGTLEYPSPGAMFERPIGIDQEVFTLMTNTDESESTYFKESGERVGLSMERMHELKAHDPLFSESNRMYHINGYVYNNNKVINLVYGSRVRWYIVSFGVSDEDVHTAHWHGATMLQHGRRVDVVDLTPISFEVVDMVPDNPGQWLFHCHVASHFESGMSAFYQVEEVIYTGDEGWE</sequence>
<evidence type="ECO:0000256" key="4">
    <source>
        <dbReference type="ARBA" id="ARBA00023008"/>
    </source>
</evidence>
<evidence type="ECO:0000259" key="6">
    <source>
        <dbReference type="Pfam" id="PF07731"/>
    </source>
</evidence>
<evidence type="ECO:0000313" key="9">
    <source>
        <dbReference type="Proteomes" id="UP000253551"/>
    </source>
</evidence>
<dbReference type="Pfam" id="PF07732">
    <property type="entry name" value="Cu-oxidase_3"/>
    <property type="match status" value="1"/>
</dbReference>
<organism evidence="8 9">
    <name type="scientific">Rhizopus stolonifer</name>
    <name type="common">Rhizopus nigricans</name>
    <dbReference type="NCBI Taxonomy" id="4846"/>
    <lineage>
        <taxon>Eukaryota</taxon>
        <taxon>Fungi</taxon>
        <taxon>Fungi incertae sedis</taxon>
        <taxon>Mucoromycota</taxon>
        <taxon>Mucoromycotina</taxon>
        <taxon>Mucoromycetes</taxon>
        <taxon>Mucorales</taxon>
        <taxon>Mucorineae</taxon>
        <taxon>Rhizopodaceae</taxon>
        <taxon>Rhizopus</taxon>
    </lineage>
</organism>
<dbReference type="EMBL" id="PJQM01005280">
    <property type="protein sequence ID" value="RCH81985.1"/>
    <property type="molecule type" value="Genomic_DNA"/>
</dbReference>
<comment type="caution">
    <text evidence="8">The sequence shown here is derived from an EMBL/GenBank/DDBJ whole genome shotgun (WGS) entry which is preliminary data.</text>
</comment>
<accession>A0A367IW90</accession>
<proteinExistence type="inferred from homology"/>
<dbReference type="PROSITE" id="PS00080">
    <property type="entry name" value="MULTICOPPER_OXIDASE2"/>
    <property type="match status" value="1"/>
</dbReference>
<keyword evidence="9" id="KW-1185">Reference proteome</keyword>
<evidence type="ECO:0008006" key="10">
    <source>
        <dbReference type="Google" id="ProtNLM"/>
    </source>
</evidence>
<feature type="domain" description="Plastocyanin-like" evidence="7">
    <location>
        <begin position="101"/>
        <end position="195"/>
    </location>
</feature>
<keyword evidence="2" id="KW-0479">Metal-binding</keyword>
<gene>
    <name evidence="8" type="ORF">CU098_007100</name>
</gene>
<dbReference type="Gene3D" id="2.60.40.420">
    <property type="entry name" value="Cupredoxins - blue copper proteins"/>
    <property type="match status" value="1"/>
</dbReference>
<evidence type="ECO:0000313" key="8">
    <source>
        <dbReference type="EMBL" id="RCH81985.1"/>
    </source>
</evidence>
<dbReference type="InterPro" id="IPR011706">
    <property type="entry name" value="Cu-oxidase_C"/>
</dbReference>
<keyword evidence="3" id="KW-0560">Oxidoreductase</keyword>
<dbReference type="PANTHER" id="PTHR11709">
    <property type="entry name" value="MULTI-COPPER OXIDASE"/>
    <property type="match status" value="1"/>
</dbReference>
<dbReference type="OrthoDB" id="2121828at2759"/>
<feature type="domain" description="Plastocyanin-like" evidence="6">
    <location>
        <begin position="262"/>
        <end position="359"/>
    </location>
</feature>
<evidence type="ECO:0000256" key="1">
    <source>
        <dbReference type="ARBA" id="ARBA00010609"/>
    </source>
</evidence>
<protein>
    <recommendedName>
        <fullName evidence="10">Hephaestin-like 1</fullName>
    </recommendedName>
</protein>
<feature type="chain" id="PRO_5016735379" description="Hephaestin-like 1" evidence="5">
    <location>
        <begin position="20"/>
        <end position="370"/>
    </location>
</feature>
<dbReference type="GO" id="GO:0016491">
    <property type="term" value="F:oxidoreductase activity"/>
    <property type="evidence" value="ECO:0007669"/>
    <property type="project" value="UniProtKB-KW"/>
</dbReference>
<dbReference type="InterPro" id="IPR002355">
    <property type="entry name" value="Cu_oxidase_Cu_BS"/>
</dbReference>
<dbReference type="Proteomes" id="UP000253551">
    <property type="component" value="Unassembled WGS sequence"/>
</dbReference>
<dbReference type="InterPro" id="IPR045087">
    <property type="entry name" value="Cu-oxidase_fam"/>
</dbReference>
<evidence type="ECO:0000256" key="2">
    <source>
        <dbReference type="ARBA" id="ARBA00022723"/>
    </source>
</evidence>
<keyword evidence="5" id="KW-0732">Signal</keyword>
<dbReference type="GO" id="GO:0005507">
    <property type="term" value="F:copper ion binding"/>
    <property type="evidence" value="ECO:0007669"/>
    <property type="project" value="InterPro"/>
</dbReference>
<keyword evidence="4" id="KW-0186">Copper</keyword>
<dbReference type="InterPro" id="IPR011707">
    <property type="entry name" value="Cu-oxidase-like_N"/>
</dbReference>
<dbReference type="SUPFAM" id="SSF49503">
    <property type="entry name" value="Cupredoxins"/>
    <property type="match status" value="2"/>
</dbReference>
<comment type="similarity">
    <text evidence="1">Belongs to the multicopper oxidase family.</text>
</comment>
<reference evidence="8 9" key="1">
    <citation type="journal article" date="2018" name="G3 (Bethesda)">
        <title>Phylogenetic and Phylogenomic Definition of Rhizopus Species.</title>
        <authorList>
            <person name="Gryganskyi A.P."/>
            <person name="Golan J."/>
            <person name="Dolatabadi S."/>
            <person name="Mondo S."/>
            <person name="Robb S."/>
            <person name="Idnurm A."/>
            <person name="Muszewska A."/>
            <person name="Steczkiewicz K."/>
            <person name="Masonjones S."/>
            <person name="Liao H.L."/>
            <person name="Gajdeczka M.T."/>
            <person name="Anike F."/>
            <person name="Vuek A."/>
            <person name="Anishchenko I.M."/>
            <person name="Voigt K."/>
            <person name="de Hoog G.S."/>
            <person name="Smith M.E."/>
            <person name="Heitman J."/>
            <person name="Vilgalys R."/>
            <person name="Stajich J.E."/>
        </authorList>
    </citation>
    <scope>NUCLEOTIDE SEQUENCE [LARGE SCALE GENOMIC DNA]</scope>
    <source>
        <strain evidence="8 9">LSU 92-RS-03</strain>
    </source>
</reference>
<feature type="signal peptide" evidence="5">
    <location>
        <begin position="1"/>
        <end position="19"/>
    </location>
</feature>
<dbReference type="PANTHER" id="PTHR11709:SF394">
    <property type="entry name" value="FI03373P-RELATED"/>
    <property type="match status" value="1"/>
</dbReference>
<dbReference type="InterPro" id="IPR033138">
    <property type="entry name" value="Cu_oxidase_CS"/>
</dbReference>
<dbReference type="AlphaFoldDB" id="A0A367IW90"/>
<dbReference type="STRING" id="4846.A0A367IW90"/>
<dbReference type="InterPro" id="IPR008972">
    <property type="entry name" value="Cupredoxin"/>
</dbReference>
<evidence type="ECO:0000256" key="5">
    <source>
        <dbReference type="SAM" id="SignalP"/>
    </source>
</evidence>
<evidence type="ECO:0000259" key="7">
    <source>
        <dbReference type="Pfam" id="PF07732"/>
    </source>
</evidence>
<dbReference type="PROSITE" id="PS00079">
    <property type="entry name" value="MULTICOPPER_OXIDASE1"/>
    <property type="match status" value="1"/>
</dbReference>
<name>A0A367IW90_RHIST</name>